<proteinExistence type="predicted"/>
<protein>
    <submittedName>
        <fullName evidence="2">Uncharacterized protein</fullName>
    </submittedName>
</protein>
<evidence type="ECO:0000313" key="3">
    <source>
        <dbReference type="Proteomes" id="UP001159363"/>
    </source>
</evidence>
<feature type="region of interest" description="Disordered" evidence="1">
    <location>
        <begin position="139"/>
        <end position="171"/>
    </location>
</feature>
<feature type="region of interest" description="Disordered" evidence="1">
    <location>
        <begin position="447"/>
        <end position="475"/>
    </location>
</feature>
<accession>A0ABQ9G9L3</accession>
<feature type="region of interest" description="Disordered" evidence="1">
    <location>
        <begin position="317"/>
        <end position="343"/>
    </location>
</feature>
<sequence length="829" mass="91751">MSPETSTVRGQDIGYVSNSVTRDIQSAWLRHWLRVEECHPRHPQCVAKTLVTCRIVSLETSTCHSRHPQCVAKTLVTCRIVSLETSTVRGQDIGYVSKSVTRDIRSAWLRHWLRVEECHSRHPECVAKTLVTCRRVSPETSTRERPKGATVAERLECSPPTRANRAQSPAGSLRIFTSENRAGRCRWSADFLGAPPFPPHTSHFTLIGSQDLVKSRPNLITHSLTRMSPYSLHCEQPLQRQTGDRSFQHVSSPKMLVVRVARCFAEEDGARCVCPVRSSILEEEIERGLREFDREGRGPGAGRWGGDPCHKERAVTAAGARKRRRKPGRPVPVGRQAARGSVNPARCRELAAHSVRRPAPPWQHPVPQCTATFTDTEELEDAQLSYVYPYVILVHMRVIVERAFTTCSLRPTTWGASKRDAVRVLHDPHRAPPWVTEKVTHHTVDLACPGQAPTTHPQHINKEGNSPPPSPPASARCAVGRCTPSEANLFLPHVLGRSSPSRARELTSRDLFHVCLWSGVYNDDGVERTCGGAISLAAQNQSPCPNTEPLFCQLDYHKRRLHVTLRDFKRREIAITALTSLHASSARIRSTFFGNVRDDRCGMWKRSEDWADPMGGKGVTPPPPKYEGSSKGESCRYVRRGFVVGANNLRPCSQTSREETYLRRSKTESVHALLAPAQRRVYLPRRGPGALVSEGGSHDLSPDFLVPPTAPVVPGRSHCSRAATTQISPHPGAAVAERLARSPPPPLFLPRRTGFNPRPGHRILASGNRAGRYRWSAGLLGDLPLPTPLHSGAAPYSLPSPSSALKTSVLRAAHISSLVSPLESTFRLY</sequence>
<dbReference type="EMBL" id="JARBHB010000014">
    <property type="protein sequence ID" value="KAJ8869119.1"/>
    <property type="molecule type" value="Genomic_DNA"/>
</dbReference>
<organism evidence="2 3">
    <name type="scientific">Dryococelus australis</name>
    <dbReference type="NCBI Taxonomy" id="614101"/>
    <lineage>
        <taxon>Eukaryota</taxon>
        <taxon>Metazoa</taxon>
        <taxon>Ecdysozoa</taxon>
        <taxon>Arthropoda</taxon>
        <taxon>Hexapoda</taxon>
        <taxon>Insecta</taxon>
        <taxon>Pterygota</taxon>
        <taxon>Neoptera</taxon>
        <taxon>Polyneoptera</taxon>
        <taxon>Phasmatodea</taxon>
        <taxon>Verophasmatodea</taxon>
        <taxon>Anareolatae</taxon>
        <taxon>Phasmatidae</taxon>
        <taxon>Eurycanthinae</taxon>
        <taxon>Dryococelus</taxon>
    </lineage>
</organism>
<gene>
    <name evidence="2" type="ORF">PR048_030687</name>
</gene>
<dbReference type="Proteomes" id="UP001159363">
    <property type="component" value="Chromosome 13"/>
</dbReference>
<feature type="non-terminal residue" evidence="2">
    <location>
        <position position="829"/>
    </location>
</feature>
<evidence type="ECO:0000256" key="1">
    <source>
        <dbReference type="SAM" id="MobiDB-lite"/>
    </source>
</evidence>
<name>A0ABQ9G9L3_9NEOP</name>
<evidence type="ECO:0000313" key="2">
    <source>
        <dbReference type="EMBL" id="KAJ8869119.1"/>
    </source>
</evidence>
<feature type="region of interest" description="Disordered" evidence="1">
    <location>
        <begin position="612"/>
        <end position="632"/>
    </location>
</feature>
<comment type="caution">
    <text evidence="2">The sequence shown here is derived from an EMBL/GenBank/DDBJ whole genome shotgun (WGS) entry which is preliminary data.</text>
</comment>
<reference evidence="2 3" key="1">
    <citation type="submission" date="2023-02" db="EMBL/GenBank/DDBJ databases">
        <title>LHISI_Scaffold_Assembly.</title>
        <authorList>
            <person name="Stuart O.P."/>
            <person name="Cleave R."/>
            <person name="Magrath M.J.L."/>
            <person name="Mikheyev A.S."/>
        </authorList>
    </citation>
    <scope>NUCLEOTIDE SEQUENCE [LARGE SCALE GENOMIC DNA]</scope>
    <source>
        <strain evidence="2">Daus_M_001</strain>
        <tissue evidence="2">Leg muscle</tissue>
    </source>
</reference>
<keyword evidence="3" id="KW-1185">Reference proteome</keyword>